<comment type="caution">
    <text evidence="8">The sequence shown here is derived from an EMBL/GenBank/DDBJ whole genome shotgun (WGS) entry which is preliminary data.</text>
</comment>
<dbReference type="PANTHER" id="PTHR23033">
    <property type="entry name" value="BETA1,3-GALACTOSYLTRANSFERASE"/>
    <property type="match status" value="1"/>
</dbReference>
<evidence type="ECO:0000256" key="4">
    <source>
        <dbReference type="ARBA" id="ARBA00022968"/>
    </source>
</evidence>
<sequence>MRLPPRAPVKGSQLIACALGSALLIVLVVLWKTNETFLSRERQQEYLRNREVAPFAVPGHSPQDQSTALSTEKNTGIIVRDADSYAQAAGRRDRVYCMVPTMYKRSRLLMWDAILKSWGPRCDVIKFFVDPAAPGEASIPPKYRATGSNVEAEIVVVPMKRRMNGKGLCQDGLPCRHIWEKVWRSWVHVYMNDLTSAEWFVKVDDDTYMVPSNLRRYVRKREWAHHDPHYFGFVVNIDRPPYRLISGVCTAMSRETVARLGARLLHLRAEYGPRSNFPNSHGACVDRDGATEERVTSKCLEEMGIYAEDTLEEGFREHVVPLGIPFSLTYYRKANSTSWYWAGKTRTRGTMRDCCSVHAWGIHGYKQPSRMLEMESYMTELSRDALRHKRDINRPGSDDYEHFDYILRLREGIADDFLSYPPVIV</sequence>
<evidence type="ECO:0000313" key="9">
    <source>
        <dbReference type="Proteomes" id="UP000241890"/>
    </source>
</evidence>
<feature type="transmembrane region" description="Helical" evidence="7">
    <location>
        <begin position="12"/>
        <end position="31"/>
    </location>
</feature>
<dbReference type="GO" id="GO:0016263">
    <property type="term" value="F:glycoprotein-N-acetylgalactosamine 3-beta-galactosyltransferase activity"/>
    <property type="evidence" value="ECO:0007669"/>
    <property type="project" value="TreeGrafter"/>
</dbReference>
<organism evidence="8 9">
    <name type="scientific">Hondaea fermentalgiana</name>
    <dbReference type="NCBI Taxonomy" id="2315210"/>
    <lineage>
        <taxon>Eukaryota</taxon>
        <taxon>Sar</taxon>
        <taxon>Stramenopiles</taxon>
        <taxon>Bigyra</taxon>
        <taxon>Labyrinthulomycetes</taxon>
        <taxon>Thraustochytrida</taxon>
        <taxon>Thraustochytriidae</taxon>
        <taxon>Hondaea</taxon>
    </lineage>
</organism>
<dbReference type="InParanoid" id="A0A2R5GAM4"/>
<dbReference type="PANTHER" id="PTHR23033:SF14">
    <property type="entry name" value="GLYCOPROTEIN-N-ACETYLGALACTOSAMINE 3-BETA-GALACTOSYLTRANSFERASE 1-RELATED"/>
    <property type="match status" value="1"/>
</dbReference>
<comment type="similarity">
    <text evidence="2">Belongs to the glycosyltransferase 31 family. Beta3-Gal-T subfamily.</text>
</comment>
<proteinExistence type="inferred from homology"/>
<evidence type="ECO:0000256" key="6">
    <source>
        <dbReference type="ARBA" id="ARBA00023136"/>
    </source>
</evidence>
<evidence type="ECO:0000256" key="3">
    <source>
        <dbReference type="ARBA" id="ARBA00022692"/>
    </source>
</evidence>
<dbReference type="Proteomes" id="UP000241890">
    <property type="component" value="Unassembled WGS sequence"/>
</dbReference>
<gene>
    <name evidence="8" type="ORF">FCC1311_035812</name>
</gene>
<keyword evidence="5 7" id="KW-1133">Transmembrane helix</keyword>
<evidence type="ECO:0000256" key="7">
    <source>
        <dbReference type="SAM" id="Phobius"/>
    </source>
</evidence>
<dbReference type="EMBL" id="BEYU01000030">
    <property type="protein sequence ID" value="GBG27359.1"/>
    <property type="molecule type" value="Genomic_DNA"/>
</dbReference>
<evidence type="ECO:0000256" key="5">
    <source>
        <dbReference type="ARBA" id="ARBA00022989"/>
    </source>
</evidence>
<dbReference type="InterPro" id="IPR026050">
    <property type="entry name" value="C1GALT1/C1GALT1_chp1"/>
</dbReference>
<evidence type="ECO:0000256" key="1">
    <source>
        <dbReference type="ARBA" id="ARBA00004606"/>
    </source>
</evidence>
<dbReference type="AlphaFoldDB" id="A0A2R5GAM4"/>
<protein>
    <submittedName>
        <fullName evidence="8">Glycoprotein-N-acetylgalactosamine 3-beta-galactosyltransferase 1</fullName>
    </submittedName>
</protein>
<keyword evidence="8" id="KW-0328">Glycosyltransferase</keyword>
<keyword evidence="8" id="KW-0808">Transferase</keyword>
<keyword evidence="4" id="KW-0735">Signal-anchor</keyword>
<keyword evidence="6 7" id="KW-0472">Membrane</keyword>
<dbReference type="GO" id="GO:0016020">
    <property type="term" value="C:membrane"/>
    <property type="evidence" value="ECO:0007669"/>
    <property type="project" value="UniProtKB-SubCell"/>
</dbReference>
<name>A0A2R5GAM4_9STRA</name>
<comment type="subcellular location">
    <subcellularLocation>
        <location evidence="1">Membrane</location>
        <topology evidence="1">Single-pass type II membrane protein</topology>
    </subcellularLocation>
</comment>
<evidence type="ECO:0000256" key="2">
    <source>
        <dbReference type="ARBA" id="ARBA00006462"/>
    </source>
</evidence>
<keyword evidence="3 7" id="KW-0812">Transmembrane</keyword>
<accession>A0A2R5GAM4</accession>
<evidence type="ECO:0000313" key="8">
    <source>
        <dbReference type="EMBL" id="GBG27359.1"/>
    </source>
</evidence>
<dbReference type="OrthoDB" id="414175at2759"/>
<reference evidence="8 9" key="1">
    <citation type="submission" date="2017-12" db="EMBL/GenBank/DDBJ databases">
        <title>Sequencing, de novo assembly and annotation of complete genome of a new Thraustochytrid species, strain FCC1311.</title>
        <authorList>
            <person name="Sedici K."/>
            <person name="Godart F."/>
            <person name="Aiese Cigliano R."/>
            <person name="Sanseverino W."/>
            <person name="Barakat M."/>
            <person name="Ortet P."/>
            <person name="Marechal E."/>
            <person name="Cagnac O."/>
            <person name="Amato A."/>
        </authorList>
    </citation>
    <scope>NUCLEOTIDE SEQUENCE [LARGE SCALE GENOMIC DNA]</scope>
</reference>
<keyword evidence="9" id="KW-1185">Reference proteome</keyword>
<dbReference type="Gene3D" id="3.90.550.50">
    <property type="match status" value="1"/>
</dbReference>